<evidence type="ECO:0000256" key="1">
    <source>
        <dbReference type="PIRSR" id="PIRSR640198-1"/>
    </source>
</evidence>
<sequence>MKELIFEYDEMKRTMHPVRQAALFHLKFESIHPFIDGNGQTGRLLLNLELMKAGYPAINVKFADRRRYYDCFTAYKNENIELKKKLGLIPKSNTSPYRDILNIDENKVITNGINNYSSPKEKIKLFLNIFKGREDVFALRWEGENGKSGYSPAYSNEWKKGVCNKPKIKCSECLNRNLTKYDEDMVEKHLSGNKVVGIYALLKDETCNFLAVDFDKKSWMEDAKAFRETVVENGIPLAVEKSR</sequence>
<dbReference type="EMBL" id="FQXM01000021">
    <property type="protein sequence ID" value="SHH92338.1"/>
    <property type="molecule type" value="Genomic_DNA"/>
</dbReference>
<dbReference type="PANTHER" id="PTHR13504:SF38">
    <property type="entry name" value="FIDO DOMAIN-CONTAINING PROTEIN"/>
    <property type="match status" value="1"/>
</dbReference>
<dbReference type="Proteomes" id="UP000184447">
    <property type="component" value="Unassembled WGS sequence"/>
</dbReference>
<feature type="binding site" evidence="2">
    <location>
        <begin position="36"/>
        <end position="43"/>
    </location>
    <ligand>
        <name>ATP</name>
        <dbReference type="ChEBI" id="CHEBI:30616"/>
    </ligand>
</feature>
<feature type="binding site" evidence="2">
    <location>
        <begin position="68"/>
        <end position="69"/>
    </location>
    <ligand>
        <name>ATP</name>
        <dbReference type="ChEBI" id="CHEBI:30616"/>
    </ligand>
</feature>
<name>A0A1M5WYF5_9CLOT</name>
<dbReference type="PANTHER" id="PTHR13504">
    <property type="entry name" value="FIDO DOMAIN-CONTAINING PROTEIN DDB_G0283145"/>
    <property type="match status" value="1"/>
</dbReference>
<proteinExistence type="predicted"/>
<dbReference type="SUPFAM" id="SSF140931">
    <property type="entry name" value="Fic-like"/>
    <property type="match status" value="1"/>
</dbReference>
<dbReference type="PROSITE" id="PS51459">
    <property type="entry name" value="FIDO"/>
    <property type="match status" value="1"/>
</dbReference>
<dbReference type="STRING" id="1121316.SAMN02745207_03202"/>
<feature type="domain" description="Fido" evidence="3">
    <location>
        <begin position="1"/>
        <end position="91"/>
    </location>
</feature>
<keyword evidence="2" id="KW-0067">ATP-binding</keyword>
<dbReference type="Gene3D" id="1.10.3290.10">
    <property type="entry name" value="Fido-like domain"/>
    <property type="match status" value="1"/>
</dbReference>
<evidence type="ECO:0000313" key="4">
    <source>
        <dbReference type="EMBL" id="SHH92338.1"/>
    </source>
</evidence>
<dbReference type="Pfam" id="PF22548">
    <property type="entry name" value="AEP-TOTE"/>
    <property type="match status" value="1"/>
</dbReference>
<keyword evidence="5" id="KW-1185">Reference proteome</keyword>
<protein>
    <submittedName>
        <fullName evidence="4">Fic/DOC family protein</fullName>
    </submittedName>
</protein>
<evidence type="ECO:0000259" key="3">
    <source>
        <dbReference type="PROSITE" id="PS51459"/>
    </source>
</evidence>
<dbReference type="InterPro" id="IPR036597">
    <property type="entry name" value="Fido-like_dom_sf"/>
</dbReference>
<evidence type="ECO:0000313" key="5">
    <source>
        <dbReference type="Proteomes" id="UP000184447"/>
    </source>
</evidence>
<dbReference type="AlphaFoldDB" id="A0A1M5WYF5"/>
<reference evidence="4 5" key="1">
    <citation type="submission" date="2016-11" db="EMBL/GenBank/DDBJ databases">
        <authorList>
            <person name="Jaros S."/>
            <person name="Januszkiewicz K."/>
            <person name="Wedrychowicz H."/>
        </authorList>
    </citation>
    <scope>NUCLEOTIDE SEQUENCE [LARGE SCALE GENOMIC DNA]</scope>
    <source>
        <strain evidence="4 5">DSM 8605</strain>
    </source>
</reference>
<gene>
    <name evidence="4" type="ORF">SAMN02745207_03202</name>
</gene>
<keyword evidence="2" id="KW-0547">Nucleotide-binding</keyword>
<dbReference type="GO" id="GO:0005524">
    <property type="term" value="F:ATP binding"/>
    <property type="evidence" value="ECO:0007669"/>
    <property type="project" value="UniProtKB-KW"/>
</dbReference>
<evidence type="ECO:0000256" key="2">
    <source>
        <dbReference type="PIRSR" id="PIRSR640198-2"/>
    </source>
</evidence>
<dbReference type="InterPro" id="IPR054347">
    <property type="entry name" value="TOTE_primase"/>
</dbReference>
<dbReference type="InterPro" id="IPR040198">
    <property type="entry name" value="Fido_containing"/>
</dbReference>
<feature type="active site" evidence="1">
    <location>
        <position position="32"/>
    </location>
</feature>
<dbReference type="Pfam" id="PF02661">
    <property type="entry name" value="Fic"/>
    <property type="match status" value="1"/>
</dbReference>
<dbReference type="OrthoDB" id="9802848at2"/>
<accession>A0A1M5WYF5</accession>
<organism evidence="4 5">
    <name type="scientific">Clostridium grantii DSM 8605</name>
    <dbReference type="NCBI Taxonomy" id="1121316"/>
    <lineage>
        <taxon>Bacteria</taxon>
        <taxon>Bacillati</taxon>
        <taxon>Bacillota</taxon>
        <taxon>Clostridia</taxon>
        <taxon>Eubacteriales</taxon>
        <taxon>Clostridiaceae</taxon>
        <taxon>Clostridium</taxon>
    </lineage>
</organism>
<dbReference type="InterPro" id="IPR003812">
    <property type="entry name" value="Fido"/>
</dbReference>